<dbReference type="KEGG" id="ncs:NCAS_0A07430"/>
<dbReference type="OMA" id="CFWPVQY"/>
<evidence type="ECO:0000313" key="2">
    <source>
        <dbReference type="EMBL" id="CCC67301.1"/>
    </source>
</evidence>
<protein>
    <submittedName>
        <fullName evidence="2">Uncharacterized protein</fullName>
    </submittedName>
</protein>
<dbReference type="PANTHER" id="PTHR21329:SF3">
    <property type="entry name" value="PHOSPHATIDYLINOSITOL N-ACETYLGLUCOSAMINYLTRANSFERASE SUBUNIT Q"/>
    <property type="match status" value="1"/>
</dbReference>
<dbReference type="AlphaFoldDB" id="G0V753"/>
<feature type="transmembrane region" description="Helical" evidence="1">
    <location>
        <begin position="301"/>
        <end position="318"/>
    </location>
</feature>
<name>G0V753_NAUCA</name>
<dbReference type="InParanoid" id="G0V753"/>
<feature type="transmembrane region" description="Helical" evidence="1">
    <location>
        <begin position="411"/>
        <end position="427"/>
    </location>
</feature>
<feature type="transmembrane region" description="Helical" evidence="1">
    <location>
        <begin position="274"/>
        <end position="294"/>
    </location>
</feature>
<dbReference type="Pfam" id="PF05024">
    <property type="entry name" value="Gpi1"/>
    <property type="match status" value="1"/>
</dbReference>
<evidence type="ECO:0000313" key="3">
    <source>
        <dbReference type="Proteomes" id="UP000001640"/>
    </source>
</evidence>
<dbReference type="GO" id="GO:0006506">
    <property type="term" value="P:GPI anchor biosynthetic process"/>
    <property type="evidence" value="ECO:0007669"/>
    <property type="project" value="EnsemblFungi"/>
</dbReference>
<feature type="transmembrane region" description="Helical" evidence="1">
    <location>
        <begin position="448"/>
        <end position="472"/>
    </location>
</feature>
<reference key="2">
    <citation type="submission" date="2011-08" db="EMBL/GenBank/DDBJ databases">
        <title>Genome sequence of Naumovozyma castellii.</title>
        <authorList>
            <person name="Gordon J.L."/>
            <person name="Armisen D."/>
            <person name="Proux-Wera E."/>
            <person name="OhEigeartaigh S.S."/>
            <person name="Byrne K.P."/>
            <person name="Wolfe K.H."/>
        </authorList>
    </citation>
    <scope>NUCLEOTIDE SEQUENCE</scope>
    <source>
        <strain>Type strain:CBS 4309</strain>
    </source>
</reference>
<organism evidence="2 3">
    <name type="scientific">Naumovozyma castellii</name>
    <name type="common">Yeast</name>
    <name type="synonym">Saccharomyces castellii</name>
    <dbReference type="NCBI Taxonomy" id="27288"/>
    <lineage>
        <taxon>Eukaryota</taxon>
        <taxon>Fungi</taxon>
        <taxon>Dikarya</taxon>
        <taxon>Ascomycota</taxon>
        <taxon>Saccharomycotina</taxon>
        <taxon>Saccharomycetes</taxon>
        <taxon>Saccharomycetales</taxon>
        <taxon>Saccharomycetaceae</taxon>
        <taxon>Naumovozyma</taxon>
    </lineage>
</organism>
<dbReference type="FunCoup" id="G0V753">
    <property type="interactions" value="106"/>
</dbReference>
<reference evidence="2 3" key="1">
    <citation type="journal article" date="2011" name="Proc. Natl. Acad. Sci. U.S.A.">
        <title>Evolutionary erosion of yeast sex chromosomes by mating-type switching accidents.</title>
        <authorList>
            <person name="Gordon J.L."/>
            <person name="Armisen D."/>
            <person name="Proux-Wera E."/>
            <person name="Oheigeartaigh S.S."/>
            <person name="Byrne K.P."/>
            <person name="Wolfe K.H."/>
        </authorList>
    </citation>
    <scope>NUCLEOTIDE SEQUENCE [LARGE SCALE GENOMIC DNA]</scope>
    <source>
        <strain evidence="3">ATCC 76901 / BCRC 22586 / CBS 4309 / NBRC 1992 / NRRL Y-12630</strain>
    </source>
</reference>
<dbReference type="EMBL" id="HE576752">
    <property type="protein sequence ID" value="CCC67301.1"/>
    <property type="molecule type" value="Genomic_DNA"/>
</dbReference>
<keyword evidence="1" id="KW-0472">Membrane</keyword>
<dbReference type="GeneID" id="96900780"/>
<dbReference type="HOGENOM" id="CLU_007914_3_0_1"/>
<dbReference type="OrthoDB" id="70250at2759"/>
<keyword evidence="3" id="KW-1185">Reference proteome</keyword>
<dbReference type="RefSeq" id="XP_003673682.1">
    <property type="nucleotide sequence ID" value="XM_003673634.1"/>
</dbReference>
<feature type="transmembrane region" description="Helical" evidence="1">
    <location>
        <begin position="379"/>
        <end position="405"/>
    </location>
</feature>
<dbReference type="GO" id="GO:0000506">
    <property type="term" value="C:glycosylphosphatidylinositol-N-acetylglucosaminyltransferase (GPI-GnT) complex"/>
    <property type="evidence" value="ECO:0007669"/>
    <property type="project" value="EnsemblFungi"/>
</dbReference>
<feature type="transmembrane region" description="Helical" evidence="1">
    <location>
        <begin position="185"/>
        <end position="208"/>
    </location>
</feature>
<feature type="transmembrane region" description="Helical" evidence="1">
    <location>
        <begin position="566"/>
        <end position="587"/>
    </location>
</feature>
<evidence type="ECO:0000256" key="1">
    <source>
        <dbReference type="SAM" id="Phobius"/>
    </source>
</evidence>
<accession>G0V753</accession>
<dbReference type="STRING" id="1064592.G0V753"/>
<feature type="transmembrane region" description="Helical" evidence="1">
    <location>
        <begin position="338"/>
        <end position="358"/>
    </location>
</feature>
<dbReference type="PANTHER" id="PTHR21329">
    <property type="entry name" value="PHOSPHATIDYLINOSITOL N-ACETYLGLUCOSAMINYLTRANSFERASE SUBUNIT Q-RELATED"/>
    <property type="match status" value="1"/>
</dbReference>
<proteinExistence type="predicted"/>
<dbReference type="eggNOG" id="KOG1183">
    <property type="taxonomic scope" value="Eukaryota"/>
</dbReference>
<keyword evidence="1" id="KW-0812">Transmembrane</keyword>
<keyword evidence="1" id="KW-1133">Transmembrane helix</keyword>
<dbReference type="InterPro" id="IPR007720">
    <property type="entry name" value="PigQ/GPI1"/>
</dbReference>
<gene>
    <name evidence="2" type="primary">NCAS0A07430</name>
    <name evidence="2" type="ordered locus">NCAS_0A07430</name>
</gene>
<feature type="transmembrane region" description="Helical" evidence="1">
    <location>
        <begin position="478"/>
        <end position="503"/>
    </location>
</feature>
<sequence>MTNYVFWPKKLRKKEVEYQSETLYAIAIFKNDTDYVVLDVIPRASVEGIKLLEAQYRVIAEKLENSTQWSFKLESAVVVEFEAPRLKLMQFFSLEPISLILPEKEFDKKVRALKDGSLRKLSNHPRYQSKNERLRQTLRLLNLYYRHLSRFSKAYPNLCYQQPSFKDLMLSLIEHSVLFLRICKYFSTIVTSLIMTICFLAKAIFSILNWKMFPLVNISATARQIALRCQQICYFPLQYSRIYEKGSLKKAHHETAIHLHKDLPSKYYPDYIRFYNTLWLIINDISFGLILSALLNKHRQFLAINVHFIVNFIFSEIFQKSAISLANNPFGIKLNAELGTFLSDIFLWIIDFSFTAFVKPLTTEKNLYRFIDLLSQITCLIGGSFGISIITDFFTLLSIPIYIFYHISGKLYFWQINIMGSLFYLFCGKKKNVLRRRVDTNYFQLDQLLVGTLFFIILLFLTPTILSFYIFYATLQMISIWIEIGLESIIAMVNHFPLFALLLRIKDPKRMPGGICIVSVRNNKDHEPIFELRSNAIALGLMFKPYSILLRSLLNNYFSIQTFKKLLFGIPIMVNINKMYFILYSSLPKEPVSLFTLKEQFFGTISENGE</sequence>
<dbReference type="Proteomes" id="UP000001640">
    <property type="component" value="Chromosome 1"/>
</dbReference>